<evidence type="ECO:0000256" key="1">
    <source>
        <dbReference type="SAM" id="MobiDB-lite"/>
    </source>
</evidence>
<dbReference type="EMBL" id="JAYMRS010000002">
    <property type="protein sequence ID" value="MFB8767898.1"/>
    <property type="molecule type" value="Genomic_DNA"/>
</dbReference>
<feature type="compositionally biased region" description="Basic and acidic residues" evidence="1">
    <location>
        <begin position="1"/>
        <end position="15"/>
    </location>
</feature>
<dbReference type="RefSeq" id="WP_014912461.1">
    <property type="nucleotide sequence ID" value="NZ_BAZE01000009.1"/>
</dbReference>
<dbReference type="GeneID" id="91392831"/>
<feature type="compositionally biased region" description="Basic and acidic residues" evidence="1">
    <location>
        <begin position="22"/>
        <end position="39"/>
    </location>
</feature>
<organism evidence="3 4">
    <name type="scientific">Nocardiopsis alba</name>
    <dbReference type="NCBI Taxonomy" id="53437"/>
    <lineage>
        <taxon>Bacteria</taxon>
        <taxon>Bacillati</taxon>
        <taxon>Actinomycetota</taxon>
        <taxon>Actinomycetes</taxon>
        <taxon>Streptosporangiales</taxon>
        <taxon>Nocardiopsidaceae</taxon>
        <taxon>Nocardiopsis</taxon>
    </lineage>
</organism>
<dbReference type="EMBL" id="WWHY01000001">
    <property type="protein sequence ID" value="MYR34108.1"/>
    <property type="molecule type" value="Genomic_DNA"/>
</dbReference>
<feature type="compositionally biased region" description="Polar residues" evidence="1">
    <location>
        <begin position="42"/>
        <end position="62"/>
    </location>
</feature>
<evidence type="ECO:0000313" key="3">
    <source>
        <dbReference type="EMBL" id="MYR34108.1"/>
    </source>
</evidence>
<name>A0A7K2IVV9_9ACTN</name>
<reference evidence="2 5" key="2">
    <citation type="submission" date="2024-01" db="EMBL/GenBank/DDBJ databases">
        <title>Genome mining of biosynthetic gene clusters to explore secondary metabolites of Streptomyces sp.</title>
        <authorList>
            <person name="Baig A."/>
            <person name="Ajitkumar Shintre N."/>
            <person name="Kumar H."/>
            <person name="Anbarasu A."/>
            <person name="Ramaiah S."/>
        </authorList>
    </citation>
    <scope>NUCLEOTIDE SEQUENCE [LARGE SCALE GENOMIC DNA]</scope>
    <source>
        <strain evidence="2 5">A01</strain>
    </source>
</reference>
<evidence type="ECO:0000313" key="5">
    <source>
        <dbReference type="Proteomes" id="UP001585053"/>
    </source>
</evidence>
<feature type="region of interest" description="Disordered" evidence="1">
    <location>
        <begin position="1"/>
        <end position="62"/>
    </location>
</feature>
<evidence type="ECO:0000313" key="2">
    <source>
        <dbReference type="EMBL" id="MFB8767898.1"/>
    </source>
</evidence>
<reference evidence="3 4" key="1">
    <citation type="journal article" date="2019" name="Nat. Commun.">
        <title>The antimicrobial potential of Streptomyces from insect microbiomes.</title>
        <authorList>
            <person name="Chevrette M.G."/>
            <person name="Carlson C.M."/>
            <person name="Ortega H.E."/>
            <person name="Thomas C."/>
            <person name="Ananiev G.E."/>
            <person name="Barns K.J."/>
            <person name="Book A.J."/>
            <person name="Cagnazzo J."/>
            <person name="Carlos C."/>
            <person name="Flanigan W."/>
            <person name="Grubbs K.J."/>
            <person name="Horn H.A."/>
            <person name="Hoffmann F.M."/>
            <person name="Klassen J.L."/>
            <person name="Knack J.J."/>
            <person name="Lewin G.R."/>
            <person name="McDonald B.R."/>
            <person name="Muller L."/>
            <person name="Melo W.G.P."/>
            <person name="Pinto-Tomas A.A."/>
            <person name="Schmitz A."/>
            <person name="Wendt-Pienkowski E."/>
            <person name="Wildman S."/>
            <person name="Zhao M."/>
            <person name="Zhang F."/>
            <person name="Bugni T.S."/>
            <person name="Andes D.R."/>
            <person name="Pupo M.T."/>
            <person name="Currie C.R."/>
        </authorList>
    </citation>
    <scope>NUCLEOTIDE SEQUENCE [LARGE SCALE GENOMIC DNA]</scope>
    <source>
        <strain evidence="3 4">SID5840</strain>
    </source>
</reference>
<dbReference type="Proteomes" id="UP000467124">
    <property type="component" value="Unassembled WGS sequence"/>
</dbReference>
<dbReference type="Proteomes" id="UP001585053">
    <property type="component" value="Unassembled WGS sequence"/>
</dbReference>
<accession>A0A7K2IVV9</accession>
<dbReference type="AlphaFoldDB" id="A0A7K2IVV9"/>
<gene>
    <name evidence="3" type="ORF">GTW20_18075</name>
    <name evidence="2" type="ORF">VSQ78_09300</name>
</gene>
<evidence type="ECO:0000313" key="4">
    <source>
        <dbReference type="Proteomes" id="UP000467124"/>
    </source>
</evidence>
<keyword evidence="5" id="KW-1185">Reference proteome</keyword>
<proteinExistence type="predicted"/>
<sequence length="62" mass="7063">MDEAKKSLEDLLRDELGDEPSQEAKDYARRLYERYRLPLDETTPNDSTDTVTGRTGSPGTEE</sequence>
<comment type="caution">
    <text evidence="3">The sequence shown here is derived from an EMBL/GenBank/DDBJ whole genome shotgun (WGS) entry which is preliminary data.</text>
</comment>
<protein>
    <submittedName>
        <fullName evidence="3">Uncharacterized protein</fullName>
    </submittedName>
</protein>